<evidence type="ECO:0000313" key="2">
    <source>
        <dbReference type="Proteomes" id="UP000585681"/>
    </source>
</evidence>
<proteinExistence type="predicted"/>
<protein>
    <submittedName>
        <fullName evidence="1">Uncharacterized protein</fullName>
    </submittedName>
</protein>
<keyword evidence="2" id="KW-1185">Reference proteome</keyword>
<reference evidence="1" key="1">
    <citation type="submission" date="2020-08" db="EMBL/GenBank/DDBJ databases">
        <title>Genomic Encyclopedia of Type Strains, Phase IV (KMG-IV): sequencing the most valuable type-strain genomes for metagenomic binning, comparative biology and taxonomic classification.</title>
        <authorList>
            <person name="Goeker M."/>
        </authorList>
    </citation>
    <scope>NUCLEOTIDE SEQUENCE [LARGE SCALE GENOMIC DNA]</scope>
    <source>
        <strain evidence="1">DSM 105040</strain>
    </source>
</reference>
<evidence type="ECO:0000313" key="1">
    <source>
        <dbReference type="EMBL" id="MBB4020611.1"/>
    </source>
</evidence>
<dbReference type="EMBL" id="JACIEQ010000001">
    <property type="protein sequence ID" value="MBB4020611.1"/>
    <property type="molecule type" value="Genomic_DNA"/>
</dbReference>
<gene>
    <name evidence="1" type="ORF">GGR17_000402</name>
</gene>
<name>A0A840C3Y7_9RHOB</name>
<sequence>MLDPQIQDFRGRLTRIERIHRRGGGFEAAGTLGRSSYTRRVGRRSLLRPMFLVVSSALVAKSILIAQIGEADYQERVGRLNQGTQIEQVGAYVMQADPVTLWMSGYVRELLKAPL</sequence>
<comment type="caution">
    <text evidence="1">The sequence shown here is derived from an EMBL/GenBank/DDBJ whole genome shotgun (WGS) entry which is preliminary data.</text>
</comment>
<accession>A0A840C3Y7</accession>
<dbReference type="Proteomes" id="UP000585681">
    <property type="component" value="Unassembled WGS sequence"/>
</dbReference>
<dbReference type="AlphaFoldDB" id="A0A840C3Y7"/>
<organism evidence="1 2">
    <name type="scientific">Actibacterium naphthalenivorans</name>
    <dbReference type="NCBI Taxonomy" id="1614693"/>
    <lineage>
        <taxon>Bacteria</taxon>
        <taxon>Pseudomonadati</taxon>
        <taxon>Pseudomonadota</taxon>
        <taxon>Alphaproteobacteria</taxon>
        <taxon>Rhodobacterales</taxon>
        <taxon>Roseobacteraceae</taxon>
        <taxon>Actibacterium</taxon>
    </lineage>
</organism>
<dbReference type="RefSeq" id="WP_054538304.1">
    <property type="nucleotide sequence ID" value="NZ_JACIEQ010000001.1"/>
</dbReference>